<reference evidence="1 2" key="2">
    <citation type="journal article" date="2016" name="Int. J. Syst. Evol. Microbiol.">
        <title>Flavisolibacter tropicus sp. nov., isolated from tropical soil.</title>
        <authorList>
            <person name="Lee J.J."/>
            <person name="Kang M.S."/>
            <person name="Kim G.S."/>
            <person name="Lee C.S."/>
            <person name="Lim S."/>
            <person name="Lee J."/>
            <person name="Roh S.H."/>
            <person name="Kang H."/>
            <person name="Ha J.M."/>
            <person name="Bae S."/>
            <person name="Jung H.Y."/>
            <person name="Kim M.K."/>
        </authorList>
    </citation>
    <scope>NUCLEOTIDE SEQUENCE [LARGE SCALE GENOMIC DNA]</scope>
    <source>
        <strain evidence="1 2">LCS9</strain>
    </source>
</reference>
<dbReference type="STRING" id="1492898.SY85_04600"/>
<dbReference type="KEGG" id="fla:SY85_04600"/>
<dbReference type="AlphaFoldDB" id="A0A172TSA2"/>
<dbReference type="Proteomes" id="UP000077177">
    <property type="component" value="Chromosome"/>
</dbReference>
<protein>
    <recommendedName>
        <fullName evidence="3">Outer membrane protein beta-barrel domain-containing protein</fullName>
    </recommendedName>
</protein>
<evidence type="ECO:0008006" key="3">
    <source>
        <dbReference type="Google" id="ProtNLM"/>
    </source>
</evidence>
<organism evidence="1 2">
    <name type="scientific">Flavisolibacter tropicus</name>
    <dbReference type="NCBI Taxonomy" id="1492898"/>
    <lineage>
        <taxon>Bacteria</taxon>
        <taxon>Pseudomonadati</taxon>
        <taxon>Bacteroidota</taxon>
        <taxon>Chitinophagia</taxon>
        <taxon>Chitinophagales</taxon>
        <taxon>Chitinophagaceae</taxon>
        <taxon>Flavisolibacter</taxon>
    </lineage>
</organism>
<accession>A0A172TSA2</accession>
<evidence type="ECO:0000313" key="1">
    <source>
        <dbReference type="EMBL" id="ANE49876.1"/>
    </source>
</evidence>
<proteinExistence type="predicted"/>
<reference evidence="2" key="1">
    <citation type="submission" date="2015-01" db="EMBL/GenBank/DDBJ databases">
        <title>Flavisolibacter sp./LCS9/ whole genome sequencing.</title>
        <authorList>
            <person name="Kim M.K."/>
            <person name="Srinivasan S."/>
            <person name="Lee J.-J."/>
        </authorList>
    </citation>
    <scope>NUCLEOTIDE SEQUENCE [LARGE SCALE GENOMIC DNA]</scope>
    <source>
        <strain evidence="2">LCS9</strain>
    </source>
</reference>
<sequence>MATCIAVFLVSKPNQLFAQRKINQLGIIAEAGFPKNGNMGLGGFIKGAYGISKSGQVTFQTGVSIYKIEPRLVFENTIFIGSQKTQVRLIPVLVGYKHYFNHFYIEPQAGYGELGGKIDEGGDWIRSSVGAFYWVAGAGYQFNKVDVGVRYQSAHVTSKYKAGIWGNEPVSLIGIHLGYFFTLNKK</sequence>
<dbReference type="EMBL" id="CP011390">
    <property type="protein sequence ID" value="ANE49876.1"/>
    <property type="molecule type" value="Genomic_DNA"/>
</dbReference>
<name>A0A172TSA2_9BACT</name>
<keyword evidence="2" id="KW-1185">Reference proteome</keyword>
<gene>
    <name evidence="1" type="ORF">SY85_04600</name>
</gene>
<evidence type="ECO:0000313" key="2">
    <source>
        <dbReference type="Proteomes" id="UP000077177"/>
    </source>
</evidence>